<dbReference type="Proteomes" id="UP000647416">
    <property type="component" value="Unassembled WGS sequence"/>
</dbReference>
<dbReference type="GO" id="GO:0070180">
    <property type="term" value="F:large ribosomal subunit rRNA binding"/>
    <property type="evidence" value="ECO:0007669"/>
    <property type="project" value="UniProtKB-UniRule"/>
</dbReference>
<name>A0A926FBK7_9FIRM</name>
<dbReference type="RefSeq" id="WP_178348064.1">
    <property type="nucleotide sequence ID" value="NZ_JACRTE010000004.1"/>
</dbReference>
<evidence type="ECO:0000256" key="3">
    <source>
        <dbReference type="ARBA" id="ARBA00023274"/>
    </source>
</evidence>
<dbReference type="GO" id="GO:0015934">
    <property type="term" value="C:large ribosomal subunit"/>
    <property type="evidence" value="ECO:0007669"/>
    <property type="project" value="InterPro"/>
</dbReference>
<feature type="region of interest" description="Disordered" evidence="6">
    <location>
        <begin position="168"/>
        <end position="204"/>
    </location>
</feature>
<evidence type="ECO:0000256" key="5">
    <source>
        <dbReference type="HAMAP-Rule" id="MF_00362"/>
    </source>
</evidence>
<evidence type="ECO:0000256" key="6">
    <source>
        <dbReference type="SAM" id="MobiDB-lite"/>
    </source>
</evidence>
<keyword evidence="5" id="KW-0694">RNA-binding</keyword>
<evidence type="ECO:0000313" key="8">
    <source>
        <dbReference type="Proteomes" id="UP000647416"/>
    </source>
</evidence>
<dbReference type="AlphaFoldDB" id="A0A926FBK7"/>
<keyword evidence="3 5" id="KW-0687">Ribonucleoprotein</keyword>
<evidence type="ECO:0000313" key="7">
    <source>
        <dbReference type="EMBL" id="MBC8596282.1"/>
    </source>
</evidence>
<evidence type="ECO:0000256" key="1">
    <source>
        <dbReference type="ARBA" id="ARBA00008889"/>
    </source>
</evidence>
<evidence type="ECO:0000256" key="4">
    <source>
        <dbReference type="ARBA" id="ARBA00035202"/>
    </source>
</evidence>
<gene>
    <name evidence="5" type="primary">rplJ</name>
    <name evidence="7" type="ORF">H8706_05290</name>
</gene>
<dbReference type="InterPro" id="IPR002363">
    <property type="entry name" value="Ribosomal_uL10_CS_bac"/>
</dbReference>
<comment type="subunit">
    <text evidence="5">Part of the ribosomal stalk of the 50S ribosomal subunit. The N-terminus interacts with L11 and the large rRNA to form the base of the stalk. The C-terminus forms an elongated spine to which L12 dimers bind in a sequential fashion forming a multimeric L10(L12)X complex.</text>
</comment>
<accession>A0A926FBK7</accession>
<dbReference type="EMBL" id="JACRTE010000004">
    <property type="protein sequence ID" value="MBC8596282.1"/>
    <property type="molecule type" value="Genomic_DNA"/>
</dbReference>
<dbReference type="InterPro" id="IPR043141">
    <property type="entry name" value="Ribosomal_uL10-like_sf"/>
</dbReference>
<keyword evidence="2 5" id="KW-0689">Ribosomal protein</keyword>
<evidence type="ECO:0000256" key="2">
    <source>
        <dbReference type="ARBA" id="ARBA00022980"/>
    </source>
</evidence>
<comment type="caution">
    <text evidence="7">The sequence shown here is derived from an EMBL/GenBank/DDBJ whole genome shotgun (WGS) entry which is preliminary data.</text>
</comment>
<dbReference type="GO" id="GO:0003735">
    <property type="term" value="F:structural constituent of ribosome"/>
    <property type="evidence" value="ECO:0007669"/>
    <property type="project" value="InterPro"/>
</dbReference>
<dbReference type="InterPro" id="IPR047865">
    <property type="entry name" value="Ribosomal_uL10_bac_type"/>
</dbReference>
<reference evidence="7" key="1">
    <citation type="submission" date="2020-08" db="EMBL/GenBank/DDBJ databases">
        <title>Genome public.</title>
        <authorList>
            <person name="Liu C."/>
            <person name="Sun Q."/>
        </authorList>
    </citation>
    <scope>NUCLEOTIDE SEQUENCE</scope>
    <source>
        <strain evidence="7">NSJ-50</strain>
    </source>
</reference>
<dbReference type="SUPFAM" id="SSF160369">
    <property type="entry name" value="Ribosomal protein L10-like"/>
    <property type="match status" value="1"/>
</dbReference>
<dbReference type="PANTHER" id="PTHR11560">
    <property type="entry name" value="39S RIBOSOMAL PROTEIN L10, MITOCHONDRIAL"/>
    <property type="match status" value="1"/>
</dbReference>
<organism evidence="7 8">
    <name type="scientific">Qingrenia yutianensis</name>
    <dbReference type="NCBI Taxonomy" id="2763676"/>
    <lineage>
        <taxon>Bacteria</taxon>
        <taxon>Bacillati</taxon>
        <taxon>Bacillota</taxon>
        <taxon>Clostridia</taxon>
        <taxon>Eubacteriales</taxon>
        <taxon>Oscillospiraceae</taxon>
        <taxon>Qingrenia</taxon>
    </lineage>
</organism>
<keyword evidence="8" id="KW-1185">Reference proteome</keyword>
<sequence length="204" mass="21738">MPSSKVLESKKQIVAEMIEKLKTAQAGVLVDYCGLTVEEDTDLRNKLRAAGVEYKVVKNTLTRFAAKEVGFDELDAVLNGPTSLAVSYDDPVAPAKVIADFAKDNEKLEIKSGFLDGKVISLDEINQLAKTPSKDVLIAKIMGSLNSPISALARTLQAIVDNGVELSEIEAPKKEETAEETAPAAEEAPKAEEAAPAEEAPAAE</sequence>
<comment type="function">
    <text evidence="5">Forms part of the ribosomal stalk, playing a central role in the interaction of the ribosome with GTP-bound translation factors.</text>
</comment>
<dbReference type="InterPro" id="IPR022973">
    <property type="entry name" value="Ribosomal_uL10_bac"/>
</dbReference>
<dbReference type="Gene3D" id="6.10.250.290">
    <property type="match status" value="1"/>
</dbReference>
<dbReference type="NCBIfam" id="NF000955">
    <property type="entry name" value="PRK00099.1-1"/>
    <property type="match status" value="1"/>
</dbReference>
<dbReference type="HAMAP" id="MF_00362">
    <property type="entry name" value="Ribosomal_uL10"/>
    <property type="match status" value="1"/>
</dbReference>
<dbReference type="InterPro" id="IPR001790">
    <property type="entry name" value="Ribosomal_uL10"/>
</dbReference>
<protein>
    <recommendedName>
        <fullName evidence="4 5">Large ribosomal subunit protein uL10</fullName>
    </recommendedName>
</protein>
<dbReference type="GO" id="GO:0006412">
    <property type="term" value="P:translation"/>
    <property type="evidence" value="ECO:0007669"/>
    <property type="project" value="UniProtKB-UniRule"/>
</dbReference>
<proteinExistence type="inferred from homology"/>
<dbReference type="CDD" id="cd05797">
    <property type="entry name" value="Ribosomal_L10"/>
    <property type="match status" value="1"/>
</dbReference>
<comment type="similarity">
    <text evidence="1 5">Belongs to the universal ribosomal protein uL10 family.</text>
</comment>
<dbReference type="Gene3D" id="3.30.70.1730">
    <property type="match status" value="1"/>
</dbReference>
<keyword evidence="5" id="KW-0699">rRNA-binding</keyword>
<dbReference type="PROSITE" id="PS01109">
    <property type="entry name" value="RIBOSOMAL_L10"/>
    <property type="match status" value="1"/>
</dbReference>
<dbReference type="Pfam" id="PF00466">
    <property type="entry name" value="Ribosomal_L10"/>
    <property type="match status" value="1"/>
</dbReference>